<keyword evidence="5" id="KW-0130">Cell adhesion</keyword>
<dbReference type="InterPro" id="IPR007110">
    <property type="entry name" value="Ig-like_dom"/>
</dbReference>
<keyword evidence="2 14" id="KW-0812">Transmembrane</keyword>
<dbReference type="Gene3D" id="2.60.40.10">
    <property type="entry name" value="Immunoglobulins"/>
    <property type="match status" value="13"/>
</dbReference>
<evidence type="ECO:0000256" key="14">
    <source>
        <dbReference type="SAM" id="Phobius"/>
    </source>
</evidence>
<dbReference type="InterPro" id="IPR013106">
    <property type="entry name" value="Ig_V-set"/>
</dbReference>
<dbReference type="SMART" id="SM00409">
    <property type="entry name" value="IG"/>
    <property type="match status" value="9"/>
</dbReference>
<dbReference type="FunFam" id="2.60.40.10:FF:000017">
    <property type="entry name" value="Down syndrome cell adhesion molecule b"/>
    <property type="match status" value="1"/>
</dbReference>
<keyword evidence="3" id="KW-0732">Signal</keyword>
<keyword evidence="7 14" id="KW-1133">Transmembrane helix</keyword>
<evidence type="ECO:0000259" key="16">
    <source>
        <dbReference type="PROSITE" id="PS50853"/>
    </source>
</evidence>
<dbReference type="CDD" id="cd00063">
    <property type="entry name" value="FN3"/>
    <property type="match status" value="4"/>
</dbReference>
<evidence type="ECO:0000256" key="8">
    <source>
        <dbReference type="ARBA" id="ARBA00023018"/>
    </source>
</evidence>
<reference evidence="17" key="1">
    <citation type="submission" date="2016-07" db="EMBL/GenBank/DDBJ databases">
        <title>Cloning of Dscam genes from the insect species.</title>
        <authorList>
            <person name="Cao G."/>
            <person name="Jin Y."/>
        </authorList>
    </citation>
    <scope>NUCLEOTIDE SEQUENCE</scope>
</reference>
<dbReference type="GO" id="GO:0030154">
    <property type="term" value="P:cell differentiation"/>
    <property type="evidence" value="ECO:0007669"/>
    <property type="project" value="UniProtKB-ARBA"/>
</dbReference>
<dbReference type="InterPro" id="IPR013783">
    <property type="entry name" value="Ig-like_fold"/>
</dbReference>
<keyword evidence="10" id="KW-1015">Disulfide bond</keyword>
<dbReference type="FunFam" id="2.60.40.10:FF:000104">
    <property type="entry name" value="Down syndrome cell adhesion molecule b"/>
    <property type="match status" value="1"/>
</dbReference>
<feature type="domain" description="Ig-like" evidence="15">
    <location>
        <begin position="711"/>
        <end position="804"/>
    </location>
</feature>
<feature type="domain" description="Ig-like" evidence="15">
    <location>
        <begin position="615"/>
        <end position="702"/>
    </location>
</feature>
<dbReference type="SMART" id="SM00060">
    <property type="entry name" value="FN3"/>
    <property type="match status" value="4"/>
</dbReference>
<dbReference type="Pfam" id="PF13927">
    <property type="entry name" value="Ig_3"/>
    <property type="match status" value="2"/>
</dbReference>
<evidence type="ECO:0000256" key="11">
    <source>
        <dbReference type="ARBA" id="ARBA00023319"/>
    </source>
</evidence>
<feature type="region of interest" description="Disordered" evidence="13">
    <location>
        <begin position="1404"/>
        <end position="1425"/>
    </location>
</feature>
<accession>A0A510A1F7</accession>
<feature type="domain" description="Fibronectin type-III" evidence="16">
    <location>
        <begin position="1111"/>
        <end position="1204"/>
    </location>
</feature>
<feature type="domain" description="Fibronectin type-III" evidence="16">
    <location>
        <begin position="1205"/>
        <end position="1307"/>
    </location>
</feature>
<dbReference type="SMART" id="SM00408">
    <property type="entry name" value="IGc2"/>
    <property type="match status" value="8"/>
</dbReference>
<comment type="subcellular location">
    <subcellularLocation>
        <location evidence="1">Membrane</location>
        <topology evidence="1">Single-pass type I membrane protein</topology>
    </subcellularLocation>
    <subcellularLocation>
        <location evidence="12">Synapse</location>
    </subcellularLocation>
</comment>
<dbReference type="FunFam" id="2.60.40.10:FF:000719">
    <property type="entry name" value="nephrin isoform X1"/>
    <property type="match status" value="1"/>
</dbReference>
<dbReference type="GO" id="GO:0007399">
    <property type="term" value="P:nervous system development"/>
    <property type="evidence" value="ECO:0007669"/>
    <property type="project" value="UniProtKB-KW"/>
</dbReference>
<dbReference type="CDD" id="cd00096">
    <property type="entry name" value="Ig"/>
    <property type="match status" value="1"/>
</dbReference>
<keyword evidence="9 14" id="KW-0472">Membrane</keyword>
<evidence type="ECO:0000256" key="12">
    <source>
        <dbReference type="ARBA" id="ARBA00034103"/>
    </source>
</evidence>
<dbReference type="Pfam" id="PF07679">
    <property type="entry name" value="I-set"/>
    <property type="match status" value="5"/>
</dbReference>
<dbReference type="PANTHER" id="PTHR12231">
    <property type="entry name" value="CTX-RELATED TYPE I TRANSMEMBRANE PROTEIN"/>
    <property type="match status" value="1"/>
</dbReference>
<evidence type="ECO:0000256" key="3">
    <source>
        <dbReference type="ARBA" id="ARBA00022729"/>
    </source>
</evidence>
<keyword evidence="11" id="KW-0393">Immunoglobulin domain</keyword>
<dbReference type="PROSITE" id="PS50853">
    <property type="entry name" value="FN3"/>
    <property type="match status" value="4"/>
</dbReference>
<feature type="domain" description="Ig-like" evidence="15">
    <location>
        <begin position="427"/>
        <end position="520"/>
    </location>
</feature>
<dbReference type="GO" id="GO:0007155">
    <property type="term" value="P:cell adhesion"/>
    <property type="evidence" value="ECO:0007669"/>
    <property type="project" value="UniProtKB-KW"/>
</dbReference>
<dbReference type="InterPro" id="IPR003599">
    <property type="entry name" value="Ig_sub"/>
</dbReference>
<feature type="domain" description="Ig-like" evidence="15">
    <location>
        <begin position="243"/>
        <end position="331"/>
    </location>
</feature>
<dbReference type="Pfam" id="PF25059">
    <property type="entry name" value="FN3_DSCAM-DSCAML_C"/>
    <property type="match status" value="1"/>
</dbReference>
<dbReference type="InterPro" id="IPR003961">
    <property type="entry name" value="FN3_dom"/>
</dbReference>
<dbReference type="SUPFAM" id="SSF49265">
    <property type="entry name" value="Fibronectin type III"/>
    <property type="match status" value="2"/>
</dbReference>
<dbReference type="PANTHER" id="PTHR12231:SF253">
    <property type="entry name" value="DPR-INTERACTING PROTEIN ETA, ISOFORM B-RELATED"/>
    <property type="match status" value="1"/>
</dbReference>
<dbReference type="InterPro" id="IPR051170">
    <property type="entry name" value="Neural/epithelial_adhesion"/>
</dbReference>
<dbReference type="InterPro" id="IPR013098">
    <property type="entry name" value="Ig_I-set"/>
</dbReference>
<proteinExistence type="evidence at transcript level"/>
<organism evidence="17">
    <name type="scientific">Olivierus martensii</name>
    <name type="common">Manchurian scorpion</name>
    <name type="synonym">Mesobuthus martensii</name>
    <dbReference type="NCBI Taxonomy" id="34649"/>
    <lineage>
        <taxon>Eukaryota</taxon>
        <taxon>Metazoa</taxon>
        <taxon>Ecdysozoa</taxon>
        <taxon>Arthropoda</taxon>
        <taxon>Chelicerata</taxon>
        <taxon>Arachnida</taxon>
        <taxon>Scorpiones</taxon>
        <taxon>Buthida</taxon>
        <taxon>Buthoidea</taxon>
        <taxon>Buthidae</taxon>
        <taxon>Olivierus</taxon>
    </lineage>
</organism>
<feature type="domain" description="Fibronectin type-III" evidence="16">
    <location>
        <begin position="910"/>
        <end position="1006"/>
    </location>
</feature>
<dbReference type="PRINTS" id="PR00014">
    <property type="entry name" value="FNTYPEIII"/>
</dbReference>
<evidence type="ECO:0000313" key="17">
    <source>
        <dbReference type="EMBL" id="ASU04349.1"/>
    </source>
</evidence>
<dbReference type="FunFam" id="2.60.40.10:FF:000028">
    <property type="entry name" value="Neuronal cell adhesion molecule"/>
    <property type="match status" value="1"/>
</dbReference>
<dbReference type="SMART" id="SM00406">
    <property type="entry name" value="IGv"/>
    <property type="match status" value="4"/>
</dbReference>
<feature type="domain" description="Ig-like" evidence="15">
    <location>
        <begin position="139"/>
        <end position="226"/>
    </location>
</feature>
<dbReference type="GO" id="GO:0009653">
    <property type="term" value="P:anatomical structure morphogenesis"/>
    <property type="evidence" value="ECO:0007669"/>
    <property type="project" value="UniProtKB-ARBA"/>
</dbReference>
<dbReference type="GO" id="GO:0016020">
    <property type="term" value="C:membrane"/>
    <property type="evidence" value="ECO:0007669"/>
    <property type="project" value="UniProtKB-SubCell"/>
</dbReference>
<evidence type="ECO:0000256" key="6">
    <source>
        <dbReference type="ARBA" id="ARBA00022902"/>
    </source>
</evidence>
<feature type="domain" description="Fibronectin type-III" evidence="16">
    <location>
        <begin position="1011"/>
        <end position="1109"/>
    </location>
</feature>
<dbReference type="InterPro" id="IPR036179">
    <property type="entry name" value="Ig-like_dom_sf"/>
</dbReference>
<dbReference type="InterPro" id="IPR056754">
    <property type="entry name" value="DSCAM/DSCAML_C"/>
</dbReference>
<dbReference type="SUPFAM" id="SSF48726">
    <property type="entry name" value="Immunoglobulin"/>
    <property type="match status" value="9"/>
</dbReference>
<evidence type="ECO:0000256" key="1">
    <source>
        <dbReference type="ARBA" id="ARBA00004479"/>
    </source>
</evidence>
<dbReference type="GO" id="GO:0045202">
    <property type="term" value="C:synapse"/>
    <property type="evidence" value="ECO:0007669"/>
    <property type="project" value="UniProtKB-SubCell"/>
</dbReference>
<dbReference type="Pfam" id="PF00041">
    <property type="entry name" value="fn3"/>
    <property type="match status" value="3"/>
</dbReference>
<evidence type="ECO:0000256" key="4">
    <source>
        <dbReference type="ARBA" id="ARBA00022737"/>
    </source>
</evidence>
<feature type="domain" description="Ig-like" evidence="15">
    <location>
        <begin position="336"/>
        <end position="423"/>
    </location>
</feature>
<feature type="transmembrane region" description="Helical" evidence="14">
    <location>
        <begin position="1322"/>
        <end position="1346"/>
    </location>
</feature>
<keyword evidence="4" id="KW-0677">Repeat</keyword>
<dbReference type="InterPro" id="IPR036116">
    <property type="entry name" value="FN3_sf"/>
</dbReference>
<keyword evidence="6" id="KW-0524">Neurogenesis</keyword>
<protein>
    <submittedName>
        <fullName evidence="17">Dscam7</fullName>
    </submittedName>
</protein>
<evidence type="ECO:0000256" key="9">
    <source>
        <dbReference type="ARBA" id="ARBA00023136"/>
    </source>
</evidence>
<evidence type="ECO:0000256" key="10">
    <source>
        <dbReference type="ARBA" id="ARBA00023157"/>
    </source>
</evidence>
<evidence type="ECO:0000259" key="15">
    <source>
        <dbReference type="PROSITE" id="PS50835"/>
    </source>
</evidence>
<evidence type="ECO:0000256" key="7">
    <source>
        <dbReference type="ARBA" id="ARBA00022989"/>
    </source>
</evidence>
<dbReference type="InterPro" id="IPR003598">
    <property type="entry name" value="Ig_sub2"/>
</dbReference>
<name>A0A510A1F7_OLIMR</name>
<feature type="domain" description="Ig-like" evidence="15">
    <location>
        <begin position="809"/>
        <end position="903"/>
    </location>
</feature>
<dbReference type="EMBL" id="KX555558">
    <property type="protein sequence ID" value="ASU04349.1"/>
    <property type="molecule type" value="mRNA"/>
</dbReference>
<dbReference type="PROSITE" id="PS50835">
    <property type="entry name" value="IG_LIKE"/>
    <property type="match status" value="9"/>
</dbReference>
<dbReference type="FunFam" id="2.60.40.10:FF:000032">
    <property type="entry name" value="palladin isoform X1"/>
    <property type="match status" value="1"/>
</dbReference>
<keyword evidence="8" id="KW-0770">Synapse</keyword>
<feature type="domain" description="Ig-like" evidence="15">
    <location>
        <begin position="40"/>
        <end position="135"/>
    </location>
</feature>
<feature type="domain" description="Ig-like" evidence="15">
    <location>
        <begin position="524"/>
        <end position="608"/>
    </location>
</feature>
<sequence length="1557" mass="173591">MAASCTALTSTAKNLWILLSYLYTYHHVLGFTSNKDYTGPYFITEPPSRVVFLSTQGITIACSVNGNPKPLVIWKKKSGSTVENIPGLLHVRPDGSLNFPPFSDDHYRSDIHSATYRCVSSNIAGTIGSRDVEVKAVTPQTYDIVVYDNHVPLGNTGVLKCHIPALGSHILEHVGWLTDDGLTLLTQKEHAFRSGTLHVFNVERKDGERRYRCQVENRLTGEKILSSNWGRLKISESPANVVPRIIQEVSTTETTDGYTARIPCIAHGKVPISYKWYRNVGGQLTPVDSKKGIEISEGTLVIPKANMMDTGKYTCVANNSLGEDRIEATLVVRGTLKVAIESTRRIVRSGEDIVLNCNVSGSPIISVSWLKDQHHLVSDHRVRLSTATTLHIAAFQRKDSGIYQCYVENDWESAQAAIQLDLQEQSPSFIRVFPEQRHRDGQFVSLQCEAIGSPIPQIDWTLDGENLPESRRVQFGDFVRRDGSIISYVNLTELSTVEGGLYGCIAHNDVGTVSHSARIEVFGPPFIRPLKNVTAVAGQIVKLRCSVSGYPIDFVYVEKDGQRLPIGDRQTQEQRGIITLHNIRKDDEGVYKCVALNNRGEKAERSFVLQVVTAPVISPFLFTDKLEEGMRNSAVCTILAGDPPVRITWYKDGIPIRDVYPDIQVVSITDFVSSLIINTVKRHHTGNYTCVASNAATSVNYTARMVVRASPKWTIKPTDQSALAGMPVTFDCQADGEPKPVVRWKYSPDGERKEYHSVLSSSRIYVLENGSLTITAAEKTDIGYYMCETSNDVGEPLREDIQLTVHSAPQIQSSTQVVQVKKSERATLSCSASGDPPLTINWNKVGFPLALYQIKRYTIEESERADIKTSLVTISHAEREDTNTYTCLASNPYGIQKTEVRLIVQEPPDPPEDVRVIEVTSTAASLLWSPPYSGNSPITSYVVSYKQEKEEWPSNRSGRVIVSSADTTATITGLQSMTSYNIHVFARNSIGHSSPSETITVITAAEAPRNPPINVKAVPLDSKSVKVTWQVPFRSDRVKVEDFYVGYKESESTKQYIYKTVHVNKDQVIAEYIITNLKRSTKYAIVVQAFNSQGAGPASEEVIVQTFLMDPPKAPVLHIVGTTSNTISLKWETSEDSSNPINGYILNYKGNTNEWKEIQLSSNHYHYTLENLLCGTLYELLLIAFNDVGRGNPSETLQDSTKGRAPVSPDENIFLKVNVSSVQLRLSTWADDGCPISHFVVRYKPRGQREWILVSNHILPEQDVVMIADLSPGTWHDLLITAHNDAGITEKEYSFATLTLQGGTIPPPTTVKHFIFLEDPAILVPIICTMVVLVVIISVTTFVVVWKRRESGGDVSSDLYSRNSGGRADDISMSSYGKAKGNSVYDAQREPLYYPLPYATTHIPTSQSESRNLESPECLRPNKSRTTEHTYDVPHRVQRRPENIPHQYSRLWTNSRDNSDKQPNIDVTIKELDEYSGDLSLNEKYHRYGQSNTRIPSVISSENLNYQRYFEESCPMSPYEESLAPEEFSETECDRDRSANIYALSSSLCQQSPAIVY</sequence>
<evidence type="ECO:0000256" key="5">
    <source>
        <dbReference type="ARBA" id="ARBA00022889"/>
    </source>
</evidence>
<evidence type="ECO:0000256" key="2">
    <source>
        <dbReference type="ARBA" id="ARBA00022692"/>
    </source>
</evidence>
<evidence type="ECO:0000256" key="13">
    <source>
        <dbReference type="SAM" id="MobiDB-lite"/>
    </source>
</evidence>
<dbReference type="FunFam" id="2.60.40.10:FF:000333">
    <property type="entry name" value="Down syndrome cell adhesion molecule"/>
    <property type="match status" value="1"/>
</dbReference>